<gene>
    <name evidence="1" type="ORF">FHU29_000081</name>
</gene>
<keyword evidence="2" id="KW-1185">Reference proteome</keyword>
<evidence type="ECO:0000313" key="2">
    <source>
        <dbReference type="Proteomes" id="UP000567922"/>
    </source>
</evidence>
<name>A0A839RGY6_9ACTN</name>
<dbReference type="AlphaFoldDB" id="A0A839RGY6"/>
<dbReference type="Proteomes" id="UP000567922">
    <property type="component" value="Unassembled WGS sequence"/>
</dbReference>
<evidence type="ECO:0000313" key="1">
    <source>
        <dbReference type="EMBL" id="MBB3035647.1"/>
    </source>
</evidence>
<proteinExistence type="predicted"/>
<comment type="caution">
    <text evidence="1">The sequence shown here is derived from an EMBL/GenBank/DDBJ whole genome shotgun (WGS) entry which is preliminary data.</text>
</comment>
<dbReference type="EMBL" id="JACHWS010000001">
    <property type="protein sequence ID" value="MBB3035647.1"/>
    <property type="molecule type" value="Genomic_DNA"/>
</dbReference>
<accession>A0A839RGY6</accession>
<organism evidence="1 2">
    <name type="scientific">Hoyosella altamirensis</name>
    <dbReference type="NCBI Taxonomy" id="616997"/>
    <lineage>
        <taxon>Bacteria</taxon>
        <taxon>Bacillati</taxon>
        <taxon>Actinomycetota</taxon>
        <taxon>Actinomycetes</taxon>
        <taxon>Mycobacteriales</taxon>
        <taxon>Hoyosellaceae</taxon>
        <taxon>Hoyosella</taxon>
    </lineage>
</organism>
<protein>
    <submittedName>
        <fullName evidence="1">Uncharacterized protein</fullName>
    </submittedName>
</protein>
<sequence length="44" mass="4711">MTVWVHRHVGGVTIEVSVLKAGSAAADGPYESSMRSQRGEVARQ</sequence>
<reference evidence="1 2" key="1">
    <citation type="submission" date="2020-08" db="EMBL/GenBank/DDBJ databases">
        <title>Sequencing the genomes of 1000 actinobacteria strains.</title>
        <authorList>
            <person name="Klenk H.-P."/>
        </authorList>
    </citation>
    <scope>NUCLEOTIDE SEQUENCE [LARGE SCALE GENOMIC DNA]</scope>
    <source>
        <strain evidence="1 2">DSM 45258</strain>
    </source>
</reference>